<evidence type="ECO:0000256" key="1">
    <source>
        <dbReference type="ARBA" id="ARBA00006847"/>
    </source>
</evidence>
<dbReference type="RefSeq" id="WP_175370091.1">
    <property type="nucleotide sequence ID" value="NZ_JABWCS010000185.1"/>
</dbReference>
<dbReference type="GO" id="GO:0016787">
    <property type="term" value="F:hydrolase activity"/>
    <property type="evidence" value="ECO:0007669"/>
    <property type="project" value="UniProtKB-KW"/>
</dbReference>
<evidence type="ECO:0000256" key="6">
    <source>
        <dbReference type="ARBA" id="ARBA00022801"/>
    </source>
</evidence>
<dbReference type="PROSITE" id="PS51643">
    <property type="entry name" value="HD_CAS3"/>
    <property type="match status" value="1"/>
</dbReference>
<comment type="similarity">
    <text evidence="1">In the N-terminal section; belongs to the CRISPR-associated nuclease Cas3-HD family.</text>
</comment>
<dbReference type="Gene3D" id="1.10.3210.30">
    <property type="match status" value="1"/>
</dbReference>
<dbReference type="InterPro" id="IPR011545">
    <property type="entry name" value="DEAD/DEAH_box_helicase_dom"/>
</dbReference>
<organism evidence="12 13">
    <name type="scientific">Paenibacillus agri</name>
    <dbReference type="NCBI Taxonomy" id="2744309"/>
    <lineage>
        <taxon>Bacteria</taxon>
        <taxon>Bacillati</taxon>
        <taxon>Bacillota</taxon>
        <taxon>Bacilli</taxon>
        <taxon>Bacillales</taxon>
        <taxon>Paenibacillaceae</taxon>
        <taxon>Paenibacillus</taxon>
    </lineage>
</organism>
<dbReference type="Proteomes" id="UP000564806">
    <property type="component" value="Unassembled WGS sequence"/>
</dbReference>
<keyword evidence="6" id="KW-0378">Hydrolase</keyword>
<keyword evidence="5" id="KW-0547">Nucleotide-binding</keyword>
<feature type="domain" description="Helicase ATP-binding" evidence="10">
    <location>
        <begin position="233"/>
        <end position="414"/>
    </location>
</feature>
<dbReference type="GO" id="GO:0004386">
    <property type="term" value="F:helicase activity"/>
    <property type="evidence" value="ECO:0007669"/>
    <property type="project" value="UniProtKB-KW"/>
</dbReference>
<name>A0A850EDY5_9BACL</name>
<dbReference type="CDD" id="cd17930">
    <property type="entry name" value="DEXHc_cas3"/>
    <property type="match status" value="1"/>
</dbReference>
<evidence type="ECO:0000256" key="2">
    <source>
        <dbReference type="ARBA" id="ARBA00009046"/>
    </source>
</evidence>
<evidence type="ECO:0000256" key="7">
    <source>
        <dbReference type="ARBA" id="ARBA00022806"/>
    </source>
</evidence>
<dbReference type="InterPro" id="IPR006474">
    <property type="entry name" value="Helicase_Cas3_CRISPR-ass_core"/>
</dbReference>
<dbReference type="InterPro" id="IPR006483">
    <property type="entry name" value="CRISPR-assoc_Cas3_HD"/>
</dbReference>
<dbReference type="InterPro" id="IPR027417">
    <property type="entry name" value="P-loop_NTPase"/>
</dbReference>
<evidence type="ECO:0000259" key="11">
    <source>
        <dbReference type="PROSITE" id="PS51643"/>
    </source>
</evidence>
<dbReference type="NCBIfam" id="TIGR01587">
    <property type="entry name" value="cas3_core"/>
    <property type="match status" value="1"/>
</dbReference>
<dbReference type="Pfam" id="PF00270">
    <property type="entry name" value="DEAD"/>
    <property type="match status" value="1"/>
</dbReference>
<dbReference type="CDD" id="cd09641">
    <property type="entry name" value="Cas3''_I"/>
    <property type="match status" value="1"/>
</dbReference>
<dbReference type="GO" id="GO:0003676">
    <property type="term" value="F:nucleic acid binding"/>
    <property type="evidence" value="ECO:0007669"/>
    <property type="project" value="InterPro"/>
</dbReference>
<dbReference type="SUPFAM" id="SSF52540">
    <property type="entry name" value="P-loop containing nucleoside triphosphate hydrolases"/>
    <property type="match status" value="1"/>
</dbReference>
<evidence type="ECO:0000256" key="4">
    <source>
        <dbReference type="ARBA" id="ARBA00022723"/>
    </source>
</evidence>
<gene>
    <name evidence="12" type="primary">cas3</name>
    <name evidence="12" type="ORF">HPT30_03430</name>
</gene>
<sequence>MLYAHSKRDLITKELLPKEEWHPLPVHLEKTAEKAAENAGYFHCDQLGRILGYAHDYGKADLNFLKRLEGSPQHVDHKTAGTLMVAQHYPYVYGRMLAYVVYGHHGGLPNHISKGSSIGLDEVLKNKSFSIINNFLPTYPTLTIESIPKRAISRNPGISFSLLIRMLYSSLVDADYLDTEKYFNPKKAELRGKFSTIKEMSEAFSATLNDLLTKPQNNILAKSRNQVLKCCLKAAQLPSGIFTLTVPTGGGKTYSSLAFALAHAQKNNMRRIIYGLPFISIIEQNAEVFRSALGKTAVLEHHSNFTAAKDDEVDINRLASENWEANLVVTTNVELFESLFAAKPSRARKLHNLAGSIIILDEAQMIPTEVLRPCLAALKCLSVDYGVTVVLCTATQPALHPDWLDGITPVEIMDDPVKLYSDLKRVSVKFIGLKSDAELSKMLSSQHQVLCIVNTRRHAQALYKSLGKQEGSYHLSALMCPEHRTEIISEIKLRLQNKQKCIVISTSLLEAGVDIDFPQVYREIAGIHSIAQAAGRCNREGLAKEGEVFIFESSNFALPRGWFTRMAGFTRRVISRYPDPLMPDAVSYFFRLCYGLDTNLDEYNILGNLNAGADQLSFQFREVAENFKFINSDTVSIIIPYNEDCKKLLTEAKNSDYPGSYSKKLQRYSVSITPSELEQIRALGKLEIIDKVIYHLVEGKEDSNKLYSSRLGLSINPDKEW</sequence>
<dbReference type="InterPro" id="IPR038257">
    <property type="entry name" value="CRISPR-assoc_Cas3_HD_sf"/>
</dbReference>
<reference evidence="12" key="1">
    <citation type="submission" date="2020-06" db="EMBL/GenBank/DDBJ databases">
        <title>Paenibacillus sp. nov., isolated from soil.</title>
        <authorList>
            <person name="Seo Y.L."/>
        </authorList>
    </citation>
    <scope>NUCLEOTIDE SEQUENCE [LARGE SCALE GENOMIC DNA]</scope>
    <source>
        <strain evidence="12">JW14</strain>
    </source>
</reference>
<keyword evidence="13" id="KW-1185">Reference proteome</keyword>
<dbReference type="GO" id="GO:0046872">
    <property type="term" value="F:metal ion binding"/>
    <property type="evidence" value="ECO:0007669"/>
    <property type="project" value="UniProtKB-KW"/>
</dbReference>
<comment type="similarity">
    <text evidence="2">In the central section; belongs to the CRISPR-associated helicase Cas3 family.</text>
</comment>
<dbReference type="EMBL" id="JABWCS010000185">
    <property type="protein sequence ID" value="NUU59405.1"/>
    <property type="molecule type" value="Genomic_DNA"/>
</dbReference>
<comment type="caution">
    <text evidence="12">The sequence shown here is derived from an EMBL/GenBank/DDBJ whole genome shotgun (WGS) entry which is preliminary data.</text>
</comment>
<dbReference type="InterPro" id="IPR014001">
    <property type="entry name" value="Helicase_ATP-bd"/>
</dbReference>
<keyword evidence="4" id="KW-0479">Metal-binding</keyword>
<dbReference type="GO" id="GO:0005524">
    <property type="term" value="F:ATP binding"/>
    <property type="evidence" value="ECO:0007669"/>
    <property type="project" value="UniProtKB-KW"/>
</dbReference>
<keyword evidence="7" id="KW-0347">Helicase</keyword>
<evidence type="ECO:0000313" key="13">
    <source>
        <dbReference type="Proteomes" id="UP000564806"/>
    </source>
</evidence>
<evidence type="ECO:0000256" key="3">
    <source>
        <dbReference type="ARBA" id="ARBA00022722"/>
    </source>
</evidence>
<accession>A0A850EDY5</accession>
<evidence type="ECO:0000256" key="8">
    <source>
        <dbReference type="ARBA" id="ARBA00022840"/>
    </source>
</evidence>
<dbReference type="GO" id="GO:0004518">
    <property type="term" value="F:nuclease activity"/>
    <property type="evidence" value="ECO:0007669"/>
    <property type="project" value="UniProtKB-KW"/>
</dbReference>
<feature type="domain" description="HD Cas3-type" evidence="11">
    <location>
        <begin position="17"/>
        <end position="177"/>
    </location>
</feature>
<proteinExistence type="inferred from homology"/>
<dbReference type="PROSITE" id="PS51192">
    <property type="entry name" value="HELICASE_ATP_BIND_1"/>
    <property type="match status" value="1"/>
</dbReference>
<keyword evidence="9" id="KW-0051">Antiviral defense</keyword>
<evidence type="ECO:0000259" key="10">
    <source>
        <dbReference type="PROSITE" id="PS51192"/>
    </source>
</evidence>
<dbReference type="Pfam" id="PF22590">
    <property type="entry name" value="Cas3-like_C_2"/>
    <property type="match status" value="1"/>
</dbReference>
<dbReference type="Gene3D" id="3.40.50.300">
    <property type="entry name" value="P-loop containing nucleotide triphosphate hydrolases"/>
    <property type="match status" value="2"/>
</dbReference>
<evidence type="ECO:0000256" key="9">
    <source>
        <dbReference type="ARBA" id="ARBA00023118"/>
    </source>
</evidence>
<dbReference type="NCBIfam" id="TIGR01596">
    <property type="entry name" value="cas3_HD"/>
    <property type="match status" value="1"/>
</dbReference>
<keyword evidence="8" id="KW-0067">ATP-binding</keyword>
<keyword evidence="3" id="KW-0540">Nuclease</keyword>
<protein>
    <submittedName>
        <fullName evidence="12">CRISPR-associated helicase Cas3</fullName>
    </submittedName>
</protein>
<dbReference type="InterPro" id="IPR054712">
    <property type="entry name" value="Cas3-like_dom"/>
</dbReference>
<dbReference type="GO" id="GO:0051607">
    <property type="term" value="P:defense response to virus"/>
    <property type="evidence" value="ECO:0007669"/>
    <property type="project" value="UniProtKB-KW"/>
</dbReference>
<dbReference type="AlphaFoldDB" id="A0A850EDY5"/>
<dbReference type="SMART" id="SM00487">
    <property type="entry name" value="DEXDc"/>
    <property type="match status" value="1"/>
</dbReference>
<evidence type="ECO:0000313" key="12">
    <source>
        <dbReference type="EMBL" id="NUU59405.1"/>
    </source>
</evidence>
<evidence type="ECO:0000256" key="5">
    <source>
        <dbReference type="ARBA" id="ARBA00022741"/>
    </source>
</evidence>